<protein>
    <submittedName>
        <fullName evidence="1">Uncharacterized protein</fullName>
    </submittedName>
</protein>
<comment type="caution">
    <text evidence="1">The sequence shown here is derived from an EMBL/GenBank/DDBJ whole genome shotgun (WGS) entry which is preliminary data.</text>
</comment>
<dbReference type="Proteomes" id="UP000011732">
    <property type="component" value="Unassembled WGS sequence"/>
</dbReference>
<reference evidence="1 2" key="1">
    <citation type="journal article" date="2013" name="Genome Announc.">
        <title>Draft Genome Sequence of Streptomyces gancidicus Strain BKS 13-15.</title>
        <authorList>
            <person name="Kumar S."/>
            <person name="Kaur N."/>
            <person name="Singh N.K."/>
            <person name="Raghava G.P."/>
            <person name="Mayilraj S."/>
        </authorList>
    </citation>
    <scope>NUCLEOTIDE SEQUENCE [LARGE SCALE GENOMIC DNA]</scope>
    <source>
        <strain evidence="1 2">BKS 13-15</strain>
    </source>
</reference>
<dbReference type="EMBL" id="AOHP01000112">
    <property type="protein sequence ID" value="EMF26354.1"/>
    <property type="molecule type" value="Genomic_DNA"/>
</dbReference>
<evidence type="ECO:0000313" key="1">
    <source>
        <dbReference type="EMBL" id="EMF26354.1"/>
    </source>
</evidence>
<dbReference type="OrthoDB" id="4170613at2"/>
<dbReference type="RefSeq" id="WP_006134899.1">
    <property type="nucleotide sequence ID" value="NZ_AOHP01000112.1"/>
</dbReference>
<dbReference type="PATRIC" id="fig|1284664.3.peg.4884"/>
<organism evidence="1 2">
    <name type="scientific">Streptomyces gancidicus BKS 13-15</name>
    <dbReference type="NCBI Taxonomy" id="1284664"/>
    <lineage>
        <taxon>Bacteria</taxon>
        <taxon>Bacillati</taxon>
        <taxon>Actinomycetota</taxon>
        <taxon>Actinomycetes</taxon>
        <taxon>Kitasatosporales</taxon>
        <taxon>Streptomycetaceae</taxon>
        <taxon>Streptomyces</taxon>
        <taxon>Streptomyces pseudogriseolus group</taxon>
    </lineage>
</organism>
<evidence type="ECO:0000313" key="2">
    <source>
        <dbReference type="Proteomes" id="UP000011732"/>
    </source>
</evidence>
<sequence>MEMSLRKLPDNRHEILVRREKGPDVRLPAQPAGPSMPHDLVHAVVETVLGIDDGFWGATARGATFQGFELVTPGRHRRSGLKVLRRGGDAVMAAELRVNWAYRAWRGLSTEGRGVGRAPLDAEALARTGPRLDAAARRWAAVPVGGELLWRWGVDS</sequence>
<dbReference type="AlphaFoldDB" id="M3BR70"/>
<keyword evidence="2" id="KW-1185">Reference proteome</keyword>
<name>M3BR70_STREZ</name>
<proteinExistence type="predicted"/>
<gene>
    <name evidence="1" type="ORF">H114_24402</name>
</gene>
<accession>M3BR70</accession>